<dbReference type="Gene3D" id="3.90.1590.10">
    <property type="entry name" value="glutathione-dependent formaldehyde- activating enzyme (gfa)"/>
    <property type="match status" value="1"/>
</dbReference>
<evidence type="ECO:0000256" key="2">
    <source>
        <dbReference type="ARBA" id="ARBA00022723"/>
    </source>
</evidence>
<dbReference type="InterPro" id="IPR011057">
    <property type="entry name" value="Mss4-like_sf"/>
</dbReference>
<dbReference type="PROSITE" id="PS51891">
    <property type="entry name" value="CENP_V_GFA"/>
    <property type="match status" value="1"/>
</dbReference>
<evidence type="ECO:0000256" key="1">
    <source>
        <dbReference type="ARBA" id="ARBA00005495"/>
    </source>
</evidence>
<evidence type="ECO:0000313" key="6">
    <source>
        <dbReference type="EMBL" id="NKZ38192.1"/>
    </source>
</evidence>
<reference evidence="6 7" key="1">
    <citation type="journal article" date="2017" name="Int. J. Syst. Evol. Microbiol.">
        <title>Oleiagrimonas citrea sp. nov., a marine bacterium isolated from tidal flat sediment and emended description of the genus Oleiagrimonas Fang et al. 2015 and Oleiagrimonas soli.</title>
        <authorList>
            <person name="Yang S.H."/>
            <person name="Seo H.S."/>
            <person name="Seong C.N."/>
            <person name="Kwon K.K."/>
        </authorList>
    </citation>
    <scope>NUCLEOTIDE SEQUENCE [LARGE SCALE GENOMIC DNA]</scope>
    <source>
        <strain evidence="6 7">MEBiC09124</strain>
    </source>
</reference>
<keyword evidence="3" id="KW-0862">Zinc</keyword>
<organism evidence="6 7">
    <name type="scientific">Oleiagrimonas citrea</name>
    <dbReference type="NCBI Taxonomy" id="1665687"/>
    <lineage>
        <taxon>Bacteria</taxon>
        <taxon>Pseudomonadati</taxon>
        <taxon>Pseudomonadota</taxon>
        <taxon>Gammaproteobacteria</taxon>
        <taxon>Lysobacterales</taxon>
        <taxon>Rhodanobacteraceae</taxon>
        <taxon>Oleiagrimonas</taxon>
    </lineage>
</organism>
<dbReference type="GO" id="GO:0016846">
    <property type="term" value="F:carbon-sulfur lyase activity"/>
    <property type="evidence" value="ECO:0007669"/>
    <property type="project" value="InterPro"/>
</dbReference>
<dbReference type="PANTHER" id="PTHR33337:SF40">
    <property type="entry name" value="CENP-V_GFA DOMAIN-CONTAINING PROTEIN-RELATED"/>
    <property type="match status" value="1"/>
</dbReference>
<evidence type="ECO:0000313" key="7">
    <source>
        <dbReference type="Proteomes" id="UP000541636"/>
    </source>
</evidence>
<sequence length="152" mass="16605">MKGQCLCGSVEFEITGPLPDFYQCHCSLCRKLSGSASDTATFLAKELFSWIKGQKGIRVFKTDSGYRSEFCDTCGSTVPHLMDNGRQYWIPAGLLANALDSQVVAHLFVGSKAAWDHVEGNGKGYTEMPDFEELNAALHQRIAAQQHVAGDA</sequence>
<dbReference type="GO" id="GO:0046872">
    <property type="term" value="F:metal ion binding"/>
    <property type="evidence" value="ECO:0007669"/>
    <property type="project" value="UniProtKB-KW"/>
</dbReference>
<comment type="similarity">
    <text evidence="1">Belongs to the Gfa family.</text>
</comment>
<dbReference type="PANTHER" id="PTHR33337">
    <property type="entry name" value="GFA DOMAIN-CONTAINING PROTEIN"/>
    <property type="match status" value="1"/>
</dbReference>
<comment type="caution">
    <text evidence="6">The sequence shown here is derived from an EMBL/GenBank/DDBJ whole genome shotgun (WGS) entry which is preliminary data.</text>
</comment>
<evidence type="ECO:0000259" key="5">
    <source>
        <dbReference type="PROSITE" id="PS51891"/>
    </source>
</evidence>
<dbReference type="EMBL" id="JAAZQD010000002">
    <property type="protein sequence ID" value="NKZ38192.1"/>
    <property type="molecule type" value="Genomic_DNA"/>
</dbReference>
<name>A0A846ZK69_9GAMM</name>
<feature type="domain" description="CENP-V/GFA" evidence="5">
    <location>
        <begin position="1"/>
        <end position="116"/>
    </location>
</feature>
<evidence type="ECO:0000256" key="3">
    <source>
        <dbReference type="ARBA" id="ARBA00022833"/>
    </source>
</evidence>
<dbReference type="Pfam" id="PF04828">
    <property type="entry name" value="GFA"/>
    <property type="match status" value="1"/>
</dbReference>
<keyword evidence="7" id="KW-1185">Reference proteome</keyword>
<dbReference type="Proteomes" id="UP000541636">
    <property type="component" value="Unassembled WGS sequence"/>
</dbReference>
<evidence type="ECO:0000256" key="4">
    <source>
        <dbReference type="ARBA" id="ARBA00023239"/>
    </source>
</evidence>
<proteinExistence type="inferred from homology"/>
<dbReference type="AlphaFoldDB" id="A0A846ZK69"/>
<dbReference type="InterPro" id="IPR006913">
    <property type="entry name" value="CENP-V/GFA"/>
</dbReference>
<dbReference type="SUPFAM" id="SSF51316">
    <property type="entry name" value="Mss4-like"/>
    <property type="match status" value="1"/>
</dbReference>
<keyword evidence="4" id="KW-0456">Lyase</keyword>
<gene>
    <name evidence="6" type="ORF">HF690_04390</name>
</gene>
<keyword evidence="2" id="KW-0479">Metal-binding</keyword>
<accession>A0A846ZK69</accession>
<protein>
    <submittedName>
        <fullName evidence="6">GFA family protein</fullName>
    </submittedName>
</protein>